<comment type="subcellular location">
    <subcellularLocation>
        <location evidence="2">Endosome membrane</location>
        <topology evidence="2">Peripheral membrane protein</topology>
    </subcellularLocation>
    <subcellularLocation>
        <location evidence="1">Late endosome membrane</location>
    </subcellularLocation>
    <subcellularLocation>
        <location evidence="3">Lysosome membrane</location>
        <topology evidence="3">Peripheral membrane protein</topology>
        <orientation evidence="3">Cytoplasmic side</orientation>
    </subcellularLocation>
</comment>
<dbReference type="GO" id="GO:0031902">
    <property type="term" value="C:late endosome membrane"/>
    <property type="evidence" value="ECO:0007669"/>
    <property type="project" value="UniProtKB-SubCell"/>
</dbReference>
<feature type="domain" description="LITAF" evidence="9">
    <location>
        <begin position="87"/>
        <end position="172"/>
    </location>
</feature>
<gene>
    <name evidence="10" type="primary">CSON012598</name>
</gene>
<comment type="similarity">
    <text evidence="4">Belongs to the CDIP1/LITAF family.</text>
</comment>
<evidence type="ECO:0000259" key="9">
    <source>
        <dbReference type="PROSITE" id="PS51837"/>
    </source>
</evidence>
<evidence type="ECO:0000256" key="7">
    <source>
        <dbReference type="ARBA" id="ARBA00023136"/>
    </source>
</evidence>
<dbReference type="SMART" id="SM00714">
    <property type="entry name" value="LITAF"/>
    <property type="match status" value="1"/>
</dbReference>
<dbReference type="PANTHER" id="PTHR23292">
    <property type="entry name" value="LIPOPOLYSACCHARIDE-INDUCED TUMOR NECROSIS FACTOR-ALPHA FACTOR"/>
    <property type="match status" value="1"/>
</dbReference>
<keyword evidence="7" id="KW-0472">Membrane</keyword>
<accession>A0A336M5V9</accession>
<dbReference type="InterPro" id="IPR006629">
    <property type="entry name" value="LITAF"/>
</dbReference>
<dbReference type="AlphaFoldDB" id="A0A336M5V9"/>
<evidence type="ECO:0000256" key="2">
    <source>
        <dbReference type="ARBA" id="ARBA00004481"/>
    </source>
</evidence>
<reference evidence="10" key="1">
    <citation type="submission" date="2018-07" db="EMBL/GenBank/DDBJ databases">
        <authorList>
            <person name="Quirk P.G."/>
            <person name="Krulwich T.A."/>
        </authorList>
    </citation>
    <scope>NUCLEOTIDE SEQUENCE</scope>
</reference>
<dbReference type="Pfam" id="PF10601">
    <property type="entry name" value="zf-LITAF-like"/>
    <property type="match status" value="1"/>
</dbReference>
<dbReference type="VEuPathDB" id="VectorBase:CSON012598"/>
<evidence type="ECO:0000256" key="6">
    <source>
        <dbReference type="ARBA" id="ARBA00022833"/>
    </source>
</evidence>
<dbReference type="EMBL" id="UFQT01000602">
    <property type="protein sequence ID" value="SSX25615.1"/>
    <property type="molecule type" value="Genomic_DNA"/>
</dbReference>
<dbReference type="GO" id="GO:0008270">
    <property type="term" value="F:zinc ion binding"/>
    <property type="evidence" value="ECO:0007669"/>
    <property type="project" value="TreeGrafter"/>
</dbReference>
<evidence type="ECO:0000256" key="4">
    <source>
        <dbReference type="ARBA" id="ARBA00005975"/>
    </source>
</evidence>
<dbReference type="OMA" id="CLTMCAF"/>
<dbReference type="InterPro" id="IPR037519">
    <property type="entry name" value="LITAF_fam"/>
</dbReference>
<keyword evidence="6" id="KW-0862">Zinc</keyword>
<evidence type="ECO:0000256" key="1">
    <source>
        <dbReference type="ARBA" id="ARBA00004414"/>
    </source>
</evidence>
<evidence type="ECO:0000313" key="10">
    <source>
        <dbReference type="EMBL" id="SSX25615.1"/>
    </source>
</evidence>
<evidence type="ECO:0000256" key="3">
    <source>
        <dbReference type="ARBA" id="ARBA00004630"/>
    </source>
</evidence>
<evidence type="ECO:0000256" key="8">
    <source>
        <dbReference type="SAM" id="MobiDB-lite"/>
    </source>
</evidence>
<dbReference type="PANTHER" id="PTHR23292:SF6">
    <property type="entry name" value="FI16602P1-RELATED"/>
    <property type="match status" value="1"/>
</dbReference>
<protein>
    <submittedName>
        <fullName evidence="10">CSON012598 protein</fullName>
    </submittedName>
</protein>
<dbReference type="GO" id="GO:0005765">
    <property type="term" value="C:lysosomal membrane"/>
    <property type="evidence" value="ECO:0007669"/>
    <property type="project" value="UniProtKB-SubCell"/>
</dbReference>
<organism evidence="10">
    <name type="scientific">Culicoides sonorensis</name>
    <name type="common">Biting midge</name>
    <dbReference type="NCBI Taxonomy" id="179676"/>
    <lineage>
        <taxon>Eukaryota</taxon>
        <taxon>Metazoa</taxon>
        <taxon>Ecdysozoa</taxon>
        <taxon>Arthropoda</taxon>
        <taxon>Hexapoda</taxon>
        <taxon>Insecta</taxon>
        <taxon>Pterygota</taxon>
        <taxon>Neoptera</taxon>
        <taxon>Endopterygota</taxon>
        <taxon>Diptera</taxon>
        <taxon>Nematocera</taxon>
        <taxon>Chironomoidea</taxon>
        <taxon>Ceratopogonidae</taxon>
        <taxon>Ceratopogoninae</taxon>
        <taxon>Culicoides</taxon>
        <taxon>Monoculicoides</taxon>
    </lineage>
</organism>
<name>A0A336M5V9_CULSO</name>
<keyword evidence="5" id="KW-0479">Metal-binding</keyword>
<proteinExistence type="inferred from homology"/>
<dbReference type="PROSITE" id="PS51837">
    <property type="entry name" value="LITAF"/>
    <property type="match status" value="1"/>
</dbReference>
<feature type="region of interest" description="Disordered" evidence="8">
    <location>
        <begin position="1"/>
        <end position="20"/>
    </location>
</feature>
<sequence>MEFTKVIAQAPTAPPSYEDIDNHNAYQQETLQRQQNFQSTYPHPNSQLHISNMNPNVQGQTNFQAAYPQAPGHLIITQAPTSIVRLQDNPFNTNSIAPLGDHPTMTKCMKCNSQIVTNVEYYNSNVTYCISGVLCLTAWYCCCCFLPCCLTGTKNVKHYCPQCKILIGSYERKMC</sequence>
<evidence type="ECO:0000256" key="5">
    <source>
        <dbReference type="ARBA" id="ARBA00022723"/>
    </source>
</evidence>